<keyword evidence="4" id="KW-0121">Carboxypeptidase</keyword>
<dbReference type="EMBL" id="LFOD01000005">
    <property type="protein sequence ID" value="KMV18916.1"/>
    <property type="molecule type" value="Genomic_DNA"/>
</dbReference>
<dbReference type="PANTHER" id="PTHR30023">
    <property type="entry name" value="D-ALANYL-D-ALANINE CARBOXYPEPTIDASE"/>
    <property type="match status" value="1"/>
</dbReference>
<keyword evidence="4" id="KW-0645">Protease</keyword>
<comment type="caution">
    <text evidence="4">The sequence shown here is derived from an EMBL/GenBank/DDBJ whole genome shotgun (WGS) entry which is preliminary data.</text>
</comment>
<dbReference type="InterPro" id="IPR000667">
    <property type="entry name" value="Peptidase_S13"/>
</dbReference>
<dbReference type="Gene3D" id="3.40.710.10">
    <property type="entry name" value="DD-peptidase/beta-lactamase superfamily"/>
    <property type="match status" value="2"/>
</dbReference>
<comment type="similarity">
    <text evidence="1">Belongs to the peptidase S13 family.</text>
</comment>
<evidence type="ECO:0000256" key="2">
    <source>
        <dbReference type="ARBA" id="ARBA00022801"/>
    </source>
</evidence>
<dbReference type="PRINTS" id="PR00922">
    <property type="entry name" value="DADACBPTASE3"/>
</dbReference>
<sequence length="460" mass="46725">MRPTRWRQSTHVAVGVVVLVLVAAVVAVAAVLTGHQSSGAQAAPPAPAPATASPGVVPVDMSAPTPTVSGLAAALAPALANPDLGEVTGRITDAETGAELWEQNSGVPMQPASVNKVLTTAAALLTLDRNARLATTVLAVDSQPGLVVLKGGGDTTLSAAPEDTDTWYKGAARISDLAEQVRNTGMTVTAVRVDTSAYSGPTMAPGWDPADIEGGDIAPMEPVMLDGGRIQPTTVESRRSTTPALDAGRALATALKVDPASVTVLASAVPGGRQIAAVQSAPLIERLRQMMNESDNVMAESIAREVAAQLNRSQSFDGGVDAVLSQLEGIGIDMSAAKLVDSSGLSTEDRLTARILDDVVNIAAGNTEPAVRPLVDLLPIAGGSGTLSNRYLDTDAGRDAAGWLRAKTGSLTGTNALAGIVTDDSGRVLTFALISNNAGPTGRTAIDELAAVLRSCGCGT</sequence>
<evidence type="ECO:0000313" key="4">
    <source>
        <dbReference type="EMBL" id="KMV18916.1"/>
    </source>
</evidence>
<accession>A0A0J8UC46</accession>
<organism evidence="4 5">
    <name type="scientific">Mycolicibacterium conceptionense</name>
    <dbReference type="NCBI Taxonomy" id="451644"/>
    <lineage>
        <taxon>Bacteria</taxon>
        <taxon>Bacillati</taxon>
        <taxon>Actinomycetota</taxon>
        <taxon>Actinomycetes</taxon>
        <taxon>Mycobacteriales</taxon>
        <taxon>Mycobacteriaceae</taxon>
        <taxon>Mycolicibacterium</taxon>
    </lineage>
</organism>
<dbReference type="InterPro" id="IPR012338">
    <property type="entry name" value="Beta-lactam/transpept-like"/>
</dbReference>
<dbReference type="GO" id="GO:0006508">
    <property type="term" value="P:proteolysis"/>
    <property type="evidence" value="ECO:0007669"/>
    <property type="project" value="InterPro"/>
</dbReference>
<dbReference type="PANTHER" id="PTHR30023:SF0">
    <property type="entry name" value="PENICILLIN-SENSITIVE CARBOXYPEPTIDASE A"/>
    <property type="match status" value="1"/>
</dbReference>
<dbReference type="InterPro" id="IPR056340">
    <property type="entry name" value="Rv3627c-like_N"/>
</dbReference>
<dbReference type="Proteomes" id="UP000037594">
    <property type="component" value="Unassembled WGS sequence"/>
</dbReference>
<proteinExistence type="inferred from homology"/>
<evidence type="ECO:0000256" key="1">
    <source>
        <dbReference type="ARBA" id="ARBA00006096"/>
    </source>
</evidence>
<gene>
    <name evidence="4" type="ORF">ACT17_08485</name>
</gene>
<dbReference type="GO" id="GO:0000270">
    <property type="term" value="P:peptidoglycan metabolic process"/>
    <property type="evidence" value="ECO:0007669"/>
    <property type="project" value="TreeGrafter"/>
</dbReference>
<evidence type="ECO:0000259" key="3">
    <source>
        <dbReference type="Pfam" id="PF23714"/>
    </source>
</evidence>
<keyword evidence="2" id="KW-0378">Hydrolase</keyword>
<dbReference type="Pfam" id="PF02113">
    <property type="entry name" value="Peptidase_S13"/>
    <property type="match status" value="1"/>
</dbReference>
<protein>
    <submittedName>
        <fullName evidence="4">D-alanyl-D-alanine carboxypeptidase</fullName>
    </submittedName>
</protein>
<evidence type="ECO:0000313" key="5">
    <source>
        <dbReference type="Proteomes" id="UP000037594"/>
    </source>
</evidence>
<dbReference type="Pfam" id="PF23714">
    <property type="entry name" value="Rv3627c_N"/>
    <property type="match status" value="1"/>
</dbReference>
<dbReference type="GO" id="GO:0004185">
    <property type="term" value="F:serine-type carboxypeptidase activity"/>
    <property type="evidence" value="ECO:0007669"/>
    <property type="project" value="InterPro"/>
</dbReference>
<name>A0A0J8UC46_9MYCO</name>
<dbReference type="PATRIC" id="fig|451644.5.peg.1746"/>
<dbReference type="RefSeq" id="WP_043367820.1">
    <property type="nucleotide sequence ID" value="NZ_AGSZ01000066.1"/>
</dbReference>
<dbReference type="AlphaFoldDB" id="A0A0J8UC46"/>
<feature type="domain" description="Carboxypeptidase Rv3627c-like N-terminal" evidence="3">
    <location>
        <begin position="1"/>
        <end position="58"/>
    </location>
</feature>
<dbReference type="OrthoDB" id="56883at2"/>
<reference evidence="4 5" key="1">
    <citation type="submission" date="2015-06" db="EMBL/GenBank/DDBJ databases">
        <title>Genome sequence of Mycobacterium conceptionense strain MLE.</title>
        <authorList>
            <person name="Greninger A.L."/>
            <person name="Cunningham G."/>
            <person name="Chiu C.Y."/>
            <person name="Miller S."/>
        </authorList>
    </citation>
    <scope>NUCLEOTIDE SEQUENCE [LARGE SCALE GENOMIC DNA]</scope>
    <source>
        <strain evidence="4 5">MLE</strain>
    </source>
</reference>
<dbReference type="NCBIfam" id="TIGR00666">
    <property type="entry name" value="PBP4"/>
    <property type="match status" value="1"/>
</dbReference>
<dbReference type="SUPFAM" id="SSF56601">
    <property type="entry name" value="beta-lactamase/transpeptidase-like"/>
    <property type="match status" value="1"/>
</dbReference>